<gene>
    <name evidence="6" type="primary">plcN</name>
    <name evidence="6" type="ORF">I41_36080</name>
</gene>
<accession>A0A517U1D5</accession>
<dbReference type="OrthoDB" id="980947at2"/>
<dbReference type="PANTHER" id="PTHR31956:SF1">
    <property type="entry name" value="NON-SPECIFIC PHOSPHOLIPASE C1"/>
    <property type="match status" value="1"/>
</dbReference>
<proteinExistence type="inferred from homology"/>
<dbReference type="EC" id="3.1.4.3" evidence="2"/>
<evidence type="ECO:0000256" key="2">
    <source>
        <dbReference type="ARBA" id="ARBA00012018"/>
    </source>
</evidence>
<dbReference type="Pfam" id="PF04185">
    <property type="entry name" value="Phosphoesterase"/>
    <property type="match status" value="2"/>
</dbReference>
<dbReference type="InterPro" id="IPR017850">
    <property type="entry name" value="Alkaline_phosphatase_core_sf"/>
</dbReference>
<dbReference type="Proteomes" id="UP000317909">
    <property type="component" value="Chromosome"/>
</dbReference>
<dbReference type="InterPro" id="IPR017767">
    <property type="entry name" value="PC-PLC"/>
</dbReference>
<feature type="domain" description="Bacterial phospholipase C C-terminal" evidence="5">
    <location>
        <begin position="746"/>
        <end position="819"/>
    </location>
</feature>
<evidence type="ECO:0000313" key="6">
    <source>
        <dbReference type="EMBL" id="QDT74413.1"/>
    </source>
</evidence>
<evidence type="ECO:0000313" key="7">
    <source>
        <dbReference type="Proteomes" id="UP000317909"/>
    </source>
</evidence>
<dbReference type="GO" id="GO:0034480">
    <property type="term" value="F:phosphatidylcholine phospholipase C activity"/>
    <property type="evidence" value="ECO:0007669"/>
    <property type="project" value="UniProtKB-EC"/>
</dbReference>
<comment type="similarity">
    <text evidence="1">Belongs to the bacterial phospholipase C family.</text>
</comment>
<protein>
    <recommendedName>
        <fullName evidence="2">phospholipase C</fullName>
        <ecNumber evidence="2">3.1.4.3</ecNumber>
    </recommendedName>
</protein>
<feature type="domain" description="Bacterial phospholipase C C-terminal" evidence="5">
    <location>
        <begin position="630"/>
        <end position="724"/>
    </location>
</feature>
<dbReference type="RefSeq" id="WP_145434166.1">
    <property type="nucleotide sequence ID" value="NZ_CP036339.1"/>
</dbReference>
<dbReference type="EMBL" id="CP036339">
    <property type="protein sequence ID" value="QDT74413.1"/>
    <property type="molecule type" value="Genomic_DNA"/>
</dbReference>
<keyword evidence="7" id="KW-1185">Reference proteome</keyword>
<evidence type="ECO:0000256" key="1">
    <source>
        <dbReference type="ARBA" id="ARBA00009717"/>
    </source>
</evidence>
<dbReference type="InterPro" id="IPR006311">
    <property type="entry name" value="TAT_signal"/>
</dbReference>
<keyword evidence="3 6" id="KW-0378">Hydrolase</keyword>
<dbReference type="AlphaFoldDB" id="A0A517U1D5"/>
<dbReference type="PANTHER" id="PTHR31956">
    <property type="entry name" value="NON-SPECIFIC PHOSPHOLIPASE C4-RELATED"/>
    <property type="match status" value="1"/>
</dbReference>
<dbReference type="InterPro" id="IPR007312">
    <property type="entry name" value="Phosphoesterase"/>
</dbReference>
<dbReference type="GO" id="GO:0016042">
    <property type="term" value="P:lipid catabolic process"/>
    <property type="evidence" value="ECO:0007669"/>
    <property type="project" value="InterPro"/>
</dbReference>
<evidence type="ECO:0000256" key="4">
    <source>
        <dbReference type="SAM" id="Coils"/>
    </source>
</evidence>
<dbReference type="PROSITE" id="PS51318">
    <property type="entry name" value="TAT"/>
    <property type="match status" value="1"/>
</dbReference>
<dbReference type="KEGG" id="llh:I41_36080"/>
<dbReference type="InterPro" id="IPR008475">
    <property type="entry name" value="PLipase_C_C"/>
</dbReference>
<reference evidence="6 7" key="1">
    <citation type="submission" date="2019-02" db="EMBL/GenBank/DDBJ databases">
        <title>Deep-cultivation of Planctomycetes and their phenomic and genomic characterization uncovers novel biology.</title>
        <authorList>
            <person name="Wiegand S."/>
            <person name="Jogler M."/>
            <person name="Boedeker C."/>
            <person name="Pinto D."/>
            <person name="Vollmers J."/>
            <person name="Rivas-Marin E."/>
            <person name="Kohn T."/>
            <person name="Peeters S.H."/>
            <person name="Heuer A."/>
            <person name="Rast P."/>
            <person name="Oberbeckmann S."/>
            <person name="Bunk B."/>
            <person name="Jeske O."/>
            <person name="Meyerdierks A."/>
            <person name="Storesund J.E."/>
            <person name="Kallscheuer N."/>
            <person name="Luecker S."/>
            <person name="Lage O.M."/>
            <person name="Pohl T."/>
            <person name="Merkel B.J."/>
            <person name="Hornburger P."/>
            <person name="Mueller R.-W."/>
            <person name="Bruemmer F."/>
            <person name="Labrenz M."/>
            <person name="Spormann A.M."/>
            <person name="Op den Camp H."/>
            <person name="Overmann J."/>
            <person name="Amann R."/>
            <person name="Jetten M.S.M."/>
            <person name="Mascher T."/>
            <person name="Medema M.H."/>
            <person name="Devos D.P."/>
            <person name="Kaster A.-K."/>
            <person name="Ovreas L."/>
            <person name="Rohde M."/>
            <person name="Galperin M.Y."/>
            <person name="Jogler C."/>
        </authorList>
    </citation>
    <scope>NUCLEOTIDE SEQUENCE [LARGE SCALE GENOMIC DNA]</scope>
    <source>
        <strain evidence="6 7">I41</strain>
    </source>
</reference>
<dbReference type="Pfam" id="PF05506">
    <property type="entry name" value="PLipase_C_C"/>
    <property type="match status" value="2"/>
</dbReference>
<organism evidence="6 7">
    <name type="scientific">Lacipirellula limnantheis</name>
    <dbReference type="NCBI Taxonomy" id="2528024"/>
    <lineage>
        <taxon>Bacteria</taxon>
        <taxon>Pseudomonadati</taxon>
        <taxon>Planctomycetota</taxon>
        <taxon>Planctomycetia</taxon>
        <taxon>Pirellulales</taxon>
        <taxon>Lacipirellulaceae</taxon>
        <taxon>Lacipirellula</taxon>
    </lineage>
</organism>
<sequence>MDTRRDFIKKAALLSGAGMWTALHGSIERAMAIAPDPGSTFLDAEHVVILMQENRSFDHAFGTLRGVRGLNDPRAIRLPNGNPVWIQTNDAGASYAPFRLNIKDTNATWMGSLPHSWTDQVDARRGGRCDRWLQAKASGHDAYRDMPLTMGHYNRDDIPFYYALADAFTVCDYNFCSSLTGTTPNRLHLWTGTVRAEQKPQAWPNVLNSDVEYDSEASWKTYPERLEEQGISWKIYQNELSLATGLRGEAEAWLANFTDNPIEWFTQYGVRYSAAHQQFLQQYAEQLRGEVKTLLKRQKEANLAEEELQRLDDARKRLAGVESERKKWSAEKFNRLAPQEQALHRRAFTTNSGDPDYHDLATLDYDDEGTGRTMEVPKGDVLHQFRADVDSGKLPTVSWLVAPERFSDHPGSAWYGAWYLAETLEILTRRPEIWKKTVFILTYDENDGYFDHIPPFVPPHPTEPDSGKVSEGIDVAVEYVTREQELTRKSPEDARESPIGLGYRVPMIIASPWSRGGAVCSEVFDHTSVLQFLERLLEHRTGKPVTETNISQWRRTVCGDLTSAFRPAPKEGDVSLPYPDRDAFLEGIHRAQFKSPPADFRALTAEEVEEVRQSPRDSSLLIKQESGHRPAAPLPYELAVDGRVDAERKQLELTFAAGSKRFGAESLGAPFVAYARVGDDLRIRNYAVKAGDALADVWTIDEFPEGRYDLEAYGPNGFYRRFRGEGVETPIEVTLKEPTISPSSRRAAGHVELELQNAGHRPMVATVIDNAYGAAPIERRLAAGETIRVSIDLTSSERWYDLSVLVDGVQMFERRYAGRVETGEWGSSDPALSV</sequence>
<dbReference type="Gene3D" id="3.40.720.10">
    <property type="entry name" value="Alkaline Phosphatase, subunit A"/>
    <property type="match status" value="2"/>
</dbReference>
<keyword evidence="4" id="KW-0175">Coiled coil</keyword>
<evidence type="ECO:0000256" key="3">
    <source>
        <dbReference type="ARBA" id="ARBA00022801"/>
    </source>
</evidence>
<dbReference type="NCBIfam" id="TIGR03396">
    <property type="entry name" value="PC_PLC"/>
    <property type="match status" value="1"/>
</dbReference>
<name>A0A517U1D5_9BACT</name>
<feature type="coiled-coil region" evidence="4">
    <location>
        <begin position="284"/>
        <end position="331"/>
    </location>
</feature>
<evidence type="ECO:0000259" key="5">
    <source>
        <dbReference type="Pfam" id="PF05506"/>
    </source>
</evidence>